<gene>
    <name evidence="3" type="ORF">J2W31_004812</name>
</gene>
<dbReference type="InterPro" id="IPR051082">
    <property type="entry name" value="Pentapeptide-BTB/POZ_domain"/>
</dbReference>
<organism evidence="3 4">
    <name type="scientific">Variovorax boronicumulans</name>
    <dbReference type="NCBI Taxonomy" id="436515"/>
    <lineage>
        <taxon>Bacteria</taxon>
        <taxon>Pseudomonadati</taxon>
        <taxon>Pseudomonadota</taxon>
        <taxon>Betaproteobacteria</taxon>
        <taxon>Burkholderiales</taxon>
        <taxon>Comamonadaceae</taxon>
        <taxon>Variovorax</taxon>
    </lineage>
</organism>
<dbReference type="SUPFAM" id="SSF141571">
    <property type="entry name" value="Pentapeptide repeat-like"/>
    <property type="match status" value="2"/>
</dbReference>
<dbReference type="InterPro" id="IPR001646">
    <property type="entry name" value="5peptide_repeat"/>
</dbReference>
<evidence type="ECO:0000313" key="4">
    <source>
        <dbReference type="Proteomes" id="UP001242045"/>
    </source>
</evidence>
<feature type="region of interest" description="Disordered" evidence="1">
    <location>
        <begin position="434"/>
        <end position="486"/>
    </location>
</feature>
<dbReference type="AlphaFoldDB" id="A0AAW8D8K6"/>
<proteinExistence type="predicted"/>
<protein>
    <submittedName>
        <fullName evidence="3">Uncharacterized protein YjbI with pentapeptide repeats</fullName>
    </submittedName>
</protein>
<feature type="compositionally biased region" description="Low complexity" evidence="1">
    <location>
        <begin position="174"/>
        <end position="183"/>
    </location>
</feature>
<reference evidence="3" key="1">
    <citation type="submission" date="2023-07" db="EMBL/GenBank/DDBJ databases">
        <title>Sorghum-associated microbial communities from plants grown in Nebraska, USA.</title>
        <authorList>
            <person name="Schachtman D."/>
        </authorList>
    </citation>
    <scope>NUCLEOTIDE SEQUENCE</scope>
    <source>
        <strain evidence="3">DS3754</strain>
    </source>
</reference>
<sequence length="849" mass="93734">MKTVKPFRLSTLTRPYRWQRRDHLGVAVMAFCSLGDEPRLMPEQALWKTAADEMGPGAVLDLGTPKQTPEFLVSGYGYTHHQAEKTACAVRVRVGEIDKKLTVFGDRFWLNNRPTPAQPFEKMPVDWRHAYGGPAVPENPLGIGTVDETVNGVRTRRLPNVEAPGSQVSSPRQAAAPAGLGAIPPDWPQRMSLMGTKYDQEWLENDFPGFARDIDWRYFNAAPPDQRWEGHQALPPGASYEIWNMHPDVPVLRGNLPDWRPRCFVSPRKDGTELREAPLRLTTAWFFPHRDRVALIWHGVFPIVEDDAADVQILMAALELPDAPRPLTHYEEVMRRRLDSERGAIQALRDSDLVPREVMGEWDRSLMPDVLSEPMARNMRAGHQRDYDARRAKLLAQGQDPDKFLSPPQALEELPAIDDLPEYLERMEAEAQRTREALGPLADWDAAAPVPRVDPEPASAHEAEDDPLPGEAPQPGAADMDGGTPGMAALLRQSQLHSAHLSAPAPAMPSARSNKWRRRLAAVEPGKRNFSGLNLTGIDLSGMALQGADFSGANLEDANLAGANFDGCNFSQAVLARAQLVRTSMAHANLRQANLGGARCDQAVLSGAVLYETNCHKAHFESCNFVGASFEQTHFNEAVLKGCDFSKSRWRQVALIKMTFQDLVFDEADFDQMTWIQCRLQRVSFVSARLLRCGFVTTDCGEAVDFSGAALEGSSFAQGSSLSHALLRNALIKQCGLRTTSLAHADLSDARLDNSDFSECDMSFAKLERVVAGDSLFIRADFTGASFRDANLIDANLSKSDLRSADLGGANLYRADVSQAQVDARTRMEGAYTQNAKVWPARRPEAPAA</sequence>
<dbReference type="Pfam" id="PF09937">
    <property type="entry name" value="DUF2169"/>
    <property type="match status" value="1"/>
</dbReference>
<evidence type="ECO:0000259" key="2">
    <source>
        <dbReference type="Pfam" id="PF09937"/>
    </source>
</evidence>
<dbReference type="Pfam" id="PF13599">
    <property type="entry name" value="Pentapeptide_4"/>
    <property type="match status" value="1"/>
</dbReference>
<dbReference type="Proteomes" id="UP001242045">
    <property type="component" value="Unassembled WGS sequence"/>
</dbReference>
<dbReference type="InterPro" id="IPR018683">
    <property type="entry name" value="DUF2169"/>
</dbReference>
<name>A0AAW8D8K6_9BURK</name>
<feature type="domain" description="DUF2169" evidence="2">
    <location>
        <begin position="20"/>
        <end position="298"/>
    </location>
</feature>
<feature type="compositionally biased region" description="Basic and acidic residues" evidence="1">
    <location>
        <begin position="453"/>
        <end position="462"/>
    </location>
</feature>
<dbReference type="Gene3D" id="2.160.20.80">
    <property type="entry name" value="E3 ubiquitin-protein ligase SopA"/>
    <property type="match status" value="2"/>
</dbReference>
<dbReference type="PANTHER" id="PTHR14136:SF17">
    <property type="entry name" value="BTB_POZ DOMAIN-CONTAINING PROTEIN KCTD9"/>
    <property type="match status" value="1"/>
</dbReference>
<feature type="region of interest" description="Disordered" evidence="1">
    <location>
        <begin position="161"/>
        <end position="183"/>
    </location>
</feature>
<evidence type="ECO:0000256" key="1">
    <source>
        <dbReference type="SAM" id="MobiDB-lite"/>
    </source>
</evidence>
<evidence type="ECO:0000313" key="3">
    <source>
        <dbReference type="EMBL" id="MDP9895685.1"/>
    </source>
</evidence>
<dbReference type="PANTHER" id="PTHR14136">
    <property type="entry name" value="BTB_POZ DOMAIN-CONTAINING PROTEIN KCTD9"/>
    <property type="match status" value="1"/>
</dbReference>
<comment type="caution">
    <text evidence="3">The sequence shown here is derived from an EMBL/GenBank/DDBJ whole genome shotgun (WGS) entry which is preliminary data.</text>
</comment>
<accession>A0AAW8D8K6</accession>
<dbReference type="RefSeq" id="WP_307686276.1">
    <property type="nucleotide sequence ID" value="NZ_JAUSRD010000013.1"/>
</dbReference>
<dbReference type="EMBL" id="JAUSRD010000013">
    <property type="protein sequence ID" value="MDP9895685.1"/>
    <property type="molecule type" value="Genomic_DNA"/>
</dbReference>
<dbReference type="Pfam" id="PF00805">
    <property type="entry name" value="Pentapeptide"/>
    <property type="match status" value="3"/>
</dbReference>